<dbReference type="PANTHER" id="PTHR47976:SF108">
    <property type="entry name" value="G-TYPE LECTIN S-RECEPTOR-LIKE SERINE_THREONINE-PROTEIN KINASE LECRK1"/>
    <property type="match status" value="1"/>
</dbReference>
<keyword evidence="3" id="KW-1133">Transmembrane helix</keyword>
<sequence>MSDFTLLLLQLLILLSLWLCSSSTSAQTYQNISLGTTITITTSWLSPSGDFAVGFLPLPANSSLFVLAIWFTKTSTKTIVWYANGDSPVSQGSKLQLTSDGQLLLTDHSGLPIWNPYPSGGASYAAMLDTGNLILTKADSTPTWQSFNFPTNTILPTQVLHRNATLRSHLYEDDLTGGKFELSLQSNGNLMMFPVALPTNLTYDAYWATNTQGSGTQLVFDLSGTLYLLLANATRINISTSSISTAISYQRATLDSDGVLRHYMHRGDNWTVISSVPSNMCESNFGGTGSGACGFNSYCQFDDQNLQRICSCPPSFSFLNPDKPYQGCKPDFETPICTTGGDQSGMFEFKEMENVDWPGSDYEHYNSFNETQCRENCINDCFCAVAFSRGLDCWKKKLPLANGRAATYLGGKALIKVSKFGTIPPPLSAPPQLISNTKKGKSVWLIVGLLSLALSLLILLGSIVNIARRPSSKHKSIQLGSCCRRSLELELSDEEEAVLAYWAYDCYRKGKVKTLVGEDTEAMANLDGVVRLLMIAIWCIQEEPSQRPTMRRVNQMLDGDIVDPPPNPSSSSEKFIQSPDCCKPLLGN</sequence>
<dbReference type="PROSITE" id="PS50927">
    <property type="entry name" value="BULB_LECTIN"/>
    <property type="match status" value="1"/>
</dbReference>
<dbReference type="InterPro" id="IPR003609">
    <property type="entry name" value="Pan_app"/>
</dbReference>
<dbReference type="Gene3D" id="2.90.10.10">
    <property type="entry name" value="Bulb-type lectin domain"/>
    <property type="match status" value="1"/>
</dbReference>
<evidence type="ECO:0000256" key="3">
    <source>
        <dbReference type="SAM" id="Phobius"/>
    </source>
</evidence>
<gene>
    <name evidence="6" type="ORF">J5N97_026030</name>
</gene>
<dbReference type="OrthoDB" id="1930390at2759"/>
<evidence type="ECO:0000256" key="1">
    <source>
        <dbReference type="ARBA" id="ARBA00022729"/>
    </source>
</evidence>
<evidence type="ECO:0000256" key="4">
    <source>
        <dbReference type="SAM" id="SignalP"/>
    </source>
</evidence>
<dbReference type="FunFam" id="2.90.10.30:FF:000001">
    <property type="entry name" value="Serine/threonine-protein kinase"/>
    <property type="match status" value="1"/>
</dbReference>
<dbReference type="InterPro" id="IPR051343">
    <property type="entry name" value="G-type_lectin_kinases/EP1-like"/>
</dbReference>
<organism evidence="6 7">
    <name type="scientific">Dioscorea zingiberensis</name>
    <dbReference type="NCBI Taxonomy" id="325984"/>
    <lineage>
        <taxon>Eukaryota</taxon>
        <taxon>Viridiplantae</taxon>
        <taxon>Streptophyta</taxon>
        <taxon>Embryophyta</taxon>
        <taxon>Tracheophyta</taxon>
        <taxon>Spermatophyta</taxon>
        <taxon>Magnoliopsida</taxon>
        <taxon>Liliopsida</taxon>
        <taxon>Dioscoreales</taxon>
        <taxon>Dioscoreaceae</taxon>
        <taxon>Dioscorea</taxon>
    </lineage>
</organism>
<protein>
    <recommendedName>
        <fullName evidence="5">Bulb-type lectin domain-containing protein</fullName>
    </recommendedName>
</protein>
<dbReference type="Gene3D" id="2.90.10.30">
    <property type="match status" value="1"/>
</dbReference>
<dbReference type="Gene3D" id="1.10.510.10">
    <property type="entry name" value="Transferase(Phosphotransferase) domain 1"/>
    <property type="match status" value="1"/>
</dbReference>
<dbReference type="CDD" id="cd00028">
    <property type="entry name" value="B_lectin"/>
    <property type="match status" value="1"/>
</dbReference>
<feature type="signal peptide" evidence="4">
    <location>
        <begin position="1"/>
        <end position="26"/>
    </location>
</feature>
<dbReference type="SMART" id="SM00108">
    <property type="entry name" value="B_lectin"/>
    <property type="match status" value="1"/>
</dbReference>
<feature type="region of interest" description="Disordered" evidence="2">
    <location>
        <begin position="557"/>
        <end position="579"/>
    </location>
</feature>
<proteinExistence type="predicted"/>
<feature type="transmembrane region" description="Helical" evidence="3">
    <location>
        <begin position="443"/>
        <end position="467"/>
    </location>
</feature>
<dbReference type="InterPro" id="IPR036426">
    <property type="entry name" value="Bulb-type_lectin_dom_sf"/>
</dbReference>
<dbReference type="AlphaFoldDB" id="A0A9D5H6H0"/>
<keyword evidence="7" id="KW-1185">Reference proteome</keyword>
<comment type="caution">
    <text evidence="6">The sequence shown here is derived from an EMBL/GenBank/DDBJ whole genome shotgun (WGS) entry which is preliminary data.</text>
</comment>
<keyword evidence="3" id="KW-0472">Membrane</keyword>
<keyword evidence="1 4" id="KW-0732">Signal</keyword>
<dbReference type="Pfam" id="PF08276">
    <property type="entry name" value="PAN_2"/>
    <property type="match status" value="1"/>
</dbReference>
<feature type="chain" id="PRO_5038571059" description="Bulb-type lectin domain-containing protein" evidence="4">
    <location>
        <begin position="27"/>
        <end position="588"/>
    </location>
</feature>
<dbReference type="InterPro" id="IPR001480">
    <property type="entry name" value="Bulb-type_lectin_dom"/>
</dbReference>
<evidence type="ECO:0000259" key="5">
    <source>
        <dbReference type="PROSITE" id="PS50927"/>
    </source>
</evidence>
<dbReference type="FunFam" id="2.90.10.10:FF:000013">
    <property type="entry name" value="G-type lectin S-receptor-like serine/threonine-protein kinase LECRK1"/>
    <property type="match status" value="1"/>
</dbReference>
<evidence type="ECO:0000313" key="6">
    <source>
        <dbReference type="EMBL" id="KAJ0964892.1"/>
    </source>
</evidence>
<dbReference type="SUPFAM" id="SSF51110">
    <property type="entry name" value="alpha-D-mannose-specific plant lectins"/>
    <property type="match status" value="2"/>
</dbReference>
<dbReference type="EMBL" id="JAGGNH010000008">
    <property type="protein sequence ID" value="KAJ0964892.1"/>
    <property type="molecule type" value="Genomic_DNA"/>
</dbReference>
<reference evidence="6" key="2">
    <citation type="journal article" date="2022" name="Hortic Res">
        <title>The genome of Dioscorea zingiberensis sheds light on the biosynthesis, origin and evolution of the medicinally important diosgenin saponins.</title>
        <authorList>
            <person name="Li Y."/>
            <person name="Tan C."/>
            <person name="Li Z."/>
            <person name="Guo J."/>
            <person name="Li S."/>
            <person name="Chen X."/>
            <person name="Wang C."/>
            <person name="Dai X."/>
            <person name="Yang H."/>
            <person name="Song W."/>
            <person name="Hou L."/>
            <person name="Xu J."/>
            <person name="Tong Z."/>
            <person name="Xu A."/>
            <person name="Yuan X."/>
            <person name="Wang W."/>
            <person name="Yang Q."/>
            <person name="Chen L."/>
            <person name="Sun Z."/>
            <person name="Wang K."/>
            <person name="Pan B."/>
            <person name="Chen J."/>
            <person name="Bao Y."/>
            <person name="Liu F."/>
            <person name="Qi X."/>
            <person name="Gang D.R."/>
            <person name="Wen J."/>
            <person name="Li J."/>
        </authorList>
    </citation>
    <scope>NUCLEOTIDE SEQUENCE</scope>
    <source>
        <strain evidence="6">Dzin_1.0</strain>
    </source>
</reference>
<reference evidence="6" key="1">
    <citation type="submission" date="2021-03" db="EMBL/GenBank/DDBJ databases">
        <authorList>
            <person name="Li Z."/>
            <person name="Yang C."/>
        </authorList>
    </citation>
    <scope>NUCLEOTIDE SEQUENCE</scope>
    <source>
        <strain evidence="6">Dzin_1.0</strain>
        <tissue evidence="6">Leaf</tissue>
    </source>
</reference>
<evidence type="ECO:0000256" key="2">
    <source>
        <dbReference type="SAM" id="MobiDB-lite"/>
    </source>
</evidence>
<accession>A0A9D5H6H0</accession>
<feature type="domain" description="Bulb-type lectin" evidence="5">
    <location>
        <begin position="29"/>
        <end position="148"/>
    </location>
</feature>
<dbReference type="PANTHER" id="PTHR47976">
    <property type="entry name" value="G-TYPE LECTIN S-RECEPTOR-LIKE SERINE/THREONINE-PROTEIN KINASE SD2-5"/>
    <property type="match status" value="1"/>
</dbReference>
<dbReference type="Proteomes" id="UP001085076">
    <property type="component" value="Miscellaneous, Linkage group lg08"/>
</dbReference>
<dbReference type="GO" id="GO:0051707">
    <property type="term" value="P:response to other organism"/>
    <property type="evidence" value="ECO:0007669"/>
    <property type="project" value="UniProtKB-ARBA"/>
</dbReference>
<keyword evidence="3" id="KW-0812">Transmembrane</keyword>
<evidence type="ECO:0000313" key="7">
    <source>
        <dbReference type="Proteomes" id="UP001085076"/>
    </source>
</evidence>
<dbReference type="Pfam" id="PF01453">
    <property type="entry name" value="B_lectin"/>
    <property type="match status" value="1"/>
</dbReference>
<name>A0A9D5H6H0_9LILI</name>